<feature type="domain" description="Cytochrome c oxidase subunit IV bacterial aa3 type" evidence="2">
    <location>
        <begin position="2"/>
        <end position="34"/>
    </location>
</feature>
<dbReference type="InterPro" id="IPR036596">
    <property type="entry name" value="Cyt-C_aa3_sf"/>
</dbReference>
<name>A0A2W5NWR7_9SPHN</name>
<comment type="caution">
    <text evidence="3">The sequence shown here is derived from an EMBL/GenBank/DDBJ whole genome shotgun (WGS) entry which is preliminary data.</text>
</comment>
<organism evidence="3 4">
    <name type="scientific">Novosphingobium pentaromativorans</name>
    <dbReference type="NCBI Taxonomy" id="205844"/>
    <lineage>
        <taxon>Bacteria</taxon>
        <taxon>Pseudomonadati</taxon>
        <taxon>Pseudomonadota</taxon>
        <taxon>Alphaproteobacteria</taxon>
        <taxon>Sphingomonadales</taxon>
        <taxon>Sphingomonadaceae</taxon>
        <taxon>Novosphingobium</taxon>
    </lineage>
</organism>
<keyword evidence="1" id="KW-1133">Transmembrane helix</keyword>
<accession>A0A2W5NWR7</accession>
<keyword evidence="1" id="KW-0472">Membrane</keyword>
<dbReference type="InterPro" id="IPR012422">
    <property type="entry name" value="Cyt_c_oxidase_su4_bac-aa3"/>
</dbReference>
<evidence type="ECO:0000256" key="1">
    <source>
        <dbReference type="SAM" id="Phobius"/>
    </source>
</evidence>
<dbReference type="Gene3D" id="1.20.5.160">
    <property type="entry name" value="Bacterial aa3 type cytochrome c oxidase subunit IV"/>
    <property type="match status" value="1"/>
</dbReference>
<gene>
    <name evidence="3" type="ORF">DI555_10505</name>
</gene>
<evidence type="ECO:0000313" key="3">
    <source>
        <dbReference type="EMBL" id="PZQ55085.1"/>
    </source>
</evidence>
<dbReference type="EMBL" id="QFPX01000007">
    <property type="protein sequence ID" value="PZQ55085.1"/>
    <property type="molecule type" value="Genomic_DNA"/>
</dbReference>
<evidence type="ECO:0000259" key="2">
    <source>
        <dbReference type="Pfam" id="PF07835"/>
    </source>
</evidence>
<dbReference type="Pfam" id="PF07835">
    <property type="entry name" value="COX4_pro_2"/>
    <property type="match status" value="1"/>
</dbReference>
<sequence>MAAGNDIKAATETYNGFVKVTAWSTGIVILIVAFVVSLIAG</sequence>
<dbReference type="Proteomes" id="UP000249082">
    <property type="component" value="Unassembled WGS sequence"/>
</dbReference>
<proteinExistence type="predicted"/>
<evidence type="ECO:0000313" key="4">
    <source>
        <dbReference type="Proteomes" id="UP000249082"/>
    </source>
</evidence>
<keyword evidence="1" id="KW-0812">Transmembrane</keyword>
<feature type="transmembrane region" description="Helical" evidence="1">
    <location>
        <begin position="20"/>
        <end position="40"/>
    </location>
</feature>
<protein>
    <submittedName>
        <fullName evidence="3">Aa3-type cytochrome c oxidase subunit IV</fullName>
    </submittedName>
</protein>
<dbReference type="AlphaFoldDB" id="A0A2W5NWR7"/>
<reference evidence="3 4" key="1">
    <citation type="submission" date="2017-08" db="EMBL/GenBank/DDBJ databases">
        <title>Infants hospitalized years apart are colonized by the same room-sourced microbial strains.</title>
        <authorList>
            <person name="Brooks B."/>
            <person name="Olm M.R."/>
            <person name="Firek B.A."/>
            <person name="Baker R."/>
            <person name="Thomas B.C."/>
            <person name="Morowitz M.J."/>
            <person name="Banfield J.F."/>
        </authorList>
    </citation>
    <scope>NUCLEOTIDE SEQUENCE [LARGE SCALE GENOMIC DNA]</scope>
    <source>
        <strain evidence="3">S2_005_002_R2_33</strain>
    </source>
</reference>
<dbReference type="SUPFAM" id="SSF81469">
    <property type="entry name" value="Bacterial aa3 type cytochrome c oxidase subunit IV"/>
    <property type="match status" value="1"/>
</dbReference>